<dbReference type="InterPro" id="IPR014777">
    <property type="entry name" value="4pyrrole_Mease_sub1"/>
</dbReference>
<evidence type="ECO:0000256" key="1">
    <source>
        <dbReference type="ARBA" id="ARBA00022490"/>
    </source>
</evidence>
<keyword evidence="1" id="KW-0963">Cytoplasm</keyword>
<evidence type="ECO:0000256" key="2">
    <source>
        <dbReference type="ARBA" id="ARBA00022552"/>
    </source>
</evidence>
<dbReference type="EMBL" id="VVND01000004">
    <property type="protein sequence ID" value="KAA3160110.1"/>
    <property type="molecule type" value="Genomic_DNA"/>
</dbReference>
<dbReference type="RefSeq" id="WP_009598638.1">
    <property type="nucleotide sequence ID" value="NZ_AP025581.1"/>
</dbReference>
<keyword evidence="2" id="KW-0698">rRNA processing</keyword>
<dbReference type="SUPFAM" id="SSF53790">
    <property type="entry name" value="Tetrapyrrole methylase"/>
    <property type="match status" value="1"/>
</dbReference>
<feature type="domain" description="Tetrapyrrole methylase" evidence="6">
    <location>
        <begin position="29"/>
        <end position="215"/>
    </location>
</feature>
<dbReference type="EMBL" id="BQOL01000001">
    <property type="protein sequence ID" value="GKI18655.1"/>
    <property type="molecule type" value="Genomic_DNA"/>
</dbReference>
<evidence type="ECO:0000313" key="11">
    <source>
        <dbReference type="Proteomes" id="UP001181347"/>
    </source>
</evidence>
<protein>
    <submittedName>
        <fullName evidence="7">S-adenosylmethionine-dependent methyltransferase</fullName>
    </submittedName>
    <submittedName>
        <fullName evidence="9">SAM-dependent methyltransferase</fullName>
    </submittedName>
</protein>
<gene>
    <name evidence="7" type="ORF">CE91St16_15630</name>
    <name evidence="8" type="ORF">F2A26_04755</name>
    <name evidence="9" type="ORF">RVH17_03520</name>
</gene>
<dbReference type="Proteomes" id="UP001181347">
    <property type="component" value="Unassembled WGS sequence"/>
</dbReference>
<dbReference type="CDD" id="cd11649">
    <property type="entry name" value="RsmI_like"/>
    <property type="match status" value="1"/>
</dbReference>
<evidence type="ECO:0000313" key="7">
    <source>
        <dbReference type="EMBL" id="GKI18655.1"/>
    </source>
</evidence>
<dbReference type="PIRSF" id="PIRSF005917">
    <property type="entry name" value="MTase_YraL"/>
    <property type="match status" value="1"/>
</dbReference>
<dbReference type="GO" id="GO:0032259">
    <property type="term" value="P:methylation"/>
    <property type="evidence" value="ECO:0007669"/>
    <property type="project" value="UniProtKB-KW"/>
</dbReference>
<keyword evidence="5" id="KW-0949">S-adenosyl-L-methionine</keyword>
<evidence type="ECO:0000313" key="8">
    <source>
        <dbReference type="EMBL" id="KAA3160110.1"/>
    </source>
</evidence>
<keyword evidence="3 9" id="KW-0489">Methyltransferase</keyword>
<dbReference type="PANTHER" id="PTHR46111">
    <property type="entry name" value="RIBOSOMAL RNA SMALL SUBUNIT METHYLTRANSFERASE I"/>
    <property type="match status" value="1"/>
</dbReference>
<dbReference type="OMA" id="FNGYLPI"/>
<dbReference type="Pfam" id="PF00590">
    <property type="entry name" value="TP_methylase"/>
    <property type="match status" value="1"/>
</dbReference>
<dbReference type="Proteomes" id="UP001055105">
    <property type="component" value="Unassembled WGS sequence"/>
</dbReference>
<evidence type="ECO:0000256" key="4">
    <source>
        <dbReference type="ARBA" id="ARBA00022679"/>
    </source>
</evidence>
<accession>A0A5B5VRW2</accession>
<reference evidence="9" key="3">
    <citation type="submission" date="2023-10" db="EMBL/GenBank/DDBJ databases">
        <title>Genome Sequence of the Bacteria from From Gut Wall in Crohn's Disease.</title>
        <authorList>
            <person name="Rodriguez-Palacios A."/>
        </authorList>
    </citation>
    <scope>NUCLEOTIDE SEQUENCE</scope>
    <source>
        <strain evidence="9">CavFT-hAR58</strain>
    </source>
</reference>
<name>A0A5B5VRW2_9BACT</name>
<dbReference type="AlphaFoldDB" id="A0A5B5VRW2"/>
<dbReference type="InterPro" id="IPR014776">
    <property type="entry name" value="4pyrrole_Mease_sub2"/>
</dbReference>
<dbReference type="InterPro" id="IPR000878">
    <property type="entry name" value="4pyrrol_Mease"/>
</dbReference>
<dbReference type="Gene3D" id="3.30.950.10">
    <property type="entry name" value="Methyltransferase, Cobalt-precorrin-4 Transmethylase, Domain 2"/>
    <property type="match status" value="1"/>
</dbReference>
<keyword evidence="4" id="KW-0808">Transferase</keyword>
<dbReference type="InterPro" id="IPR035996">
    <property type="entry name" value="4pyrrol_Methylase_sf"/>
</dbReference>
<dbReference type="GO" id="GO:0006364">
    <property type="term" value="P:rRNA processing"/>
    <property type="evidence" value="ECO:0007669"/>
    <property type="project" value="UniProtKB-KW"/>
</dbReference>
<reference evidence="7" key="2">
    <citation type="submission" date="2022-01" db="EMBL/GenBank/DDBJ databases">
        <title>Novel bile acid biosynthetic pathways are enriched in the microbiome of centenarians.</title>
        <authorList>
            <person name="Sato Y."/>
            <person name="Atarashi K."/>
            <person name="Plichta R.D."/>
            <person name="Arai Y."/>
            <person name="Sasajima S."/>
            <person name="Kearney M.S."/>
            <person name="Suda W."/>
            <person name="Takeshita K."/>
            <person name="Sasaki T."/>
            <person name="Okamoto S."/>
            <person name="Skelly N.A."/>
            <person name="Okamura Y."/>
            <person name="Vlamakis H."/>
            <person name="Li Y."/>
            <person name="Tanoue T."/>
            <person name="Takei H."/>
            <person name="Nittono H."/>
            <person name="Narushima S."/>
            <person name="Irie J."/>
            <person name="Itoh H."/>
            <person name="Moriya K."/>
            <person name="Sugiura Y."/>
            <person name="Suematsu M."/>
            <person name="Moritoki N."/>
            <person name="Shibata S."/>
            <person name="Littman R.D."/>
            <person name="Fischbach A.M."/>
            <person name="Uwamino Y."/>
            <person name="Inoue T."/>
            <person name="Honda A."/>
            <person name="Hattori M."/>
            <person name="Murai T."/>
            <person name="Xavier J.R."/>
            <person name="Hirose N."/>
            <person name="Honda K."/>
        </authorList>
    </citation>
    <scope>NUCLEOTIDE SEQUENCE</scope>
    <source>
        <strain evidence="7">CE91-St16</strain>
    </source>
</reference>
<comment type="caution">
    <text evidence="9">The sequence shown here is derived from an EMBL/GenBank/DDBJ whole genome shotgun (WGS) entry which is preliminary data.</text>
</comment>
<dbReference type="Proteomes" id="UP000324870">
    <property type="component" value="Unassembled WGS sequence"/>
</dbReference>
<evidence type="ECO:0000313" key="9">
    <source>
        <dbReference type="EMBL" id="MDU0259188.1"/>
    </source>
</evidence>
<evidence type="ECO:0000259" key="6">
    <source>
        <dbReference type="Pfam" id="PF00590"/>
    </source>
</evidence>
<sequence>MYGTLYLIPCPISDETAPWDVLPAANRAVMDSLDYFIVENTRTARRFLSKAGAARPIDTLCFRELNEHTVAGREVEELVKPLVEGRSAGVISEAGVPGVADPGALVVEACHRRGIRVVPLVGPSSIVMAVMASGLNGQSFAFNGYLPVKPPERVQAIRRFERRAHAEGQSQLFIEAPYRNVKLMEQLLQTLAPETRLTVAMDITAPGEFIRTLRVREWRAAELPAMNKRPAIFIIG</sequence>
<evidence type="ECO:0000256" key="3">
    <source>
        <dbReference type="ARBA" id="ARBA00022603"/>
    </source>
</evidence>
<keyword evidence="10" id="KW-1185">Reference proteome</keyword>
<dbReference type="InterPro" id="IPR008189">
    <property type="entry name" value="rRNA_ssu_MeTfrase_I"/>
</dbReference>
<dbReference type="Gene3D" id="3.40.1010.10">
    <property type="entry name" value="Cobalt-precorrin-4 Transmethylase, Domain 1"/>
    <property type="match status" value="1"/>
</dbReference>
<organism evidence="9 11">
    <name type="scientific">Alistipes finegoldii</name>
    <dbReference type="NCBI Taxonomy" id="214856"/>
    <lineage>
        <taxon>Bacteria</taxon>
        <taxon>Pseudomonadati</taxon>
        <taxon>Bacteroidota</taxon>
        <taxon>Bacteroidia</taxon>
        <taxon>Bacteroidales</taxon>
        <taxon>Rikenellaceae</taxon>
        <taxon>Alistipes</taxon>
    </lineage>
</organism>
<dbReference type="PANTHER" id="PTHR46111:SF2">
    <property type="entry name" value="SAM-DEPENDENT METHYLTRANSFERASE"/>
    <property type="match status" value="1"/>
</dbReference>
<evidence type="ECO:0000313" key="10">
    <source>
        <dbReference type="Proteomes" id="UP000324870"/>
    </source>
</evidence>
<dbReference type="EMBL" id="JAWDES010000004">
    <property type="protein sequence ID" value="MDU0259188.1"/>
    <property type="molecule type" value="Genomic_DNA"/>
</dbReference>
<reference evidence="8 10" key="1">
    <citation type="journal article" date="2019" name="Nat. Med.">
        <title>A library of human gut bacterial isolates paired with longitudinal multiomics data enables mechanistic microbiome research.</title>
        <authorList>
            <person name="Poyet M."/>
            <person name="Groussin M."/>
            <person name="Gibbons S.M."/>
            <person name="Avila-Pacheco J."/>
            <person name="Jiang X."/>
            <person name="Kearney S.M."/>
            <person name="Perrotta A.R."/>
            <person name="Berdy B."/>
            <person name="Zhao S."/>
            <person name="Lieberman T.D."/>
            <person name="Swanson P.K."/>
            <person name="Smith M."/>
            <person name="Roesemann S."/>
            <person name="Alexander J.E."/>
            <person name="Rich S.A."/>
            <person name="Livny J."/>
            <person name="Vlamakis H."/>
            <person name="Clish C."/>
            <person name="Bullock K."/>
            <person name="Deik A."/>
            <person name="Scott J."/>
            <person name="Pierce K.A."/>
            <person name="Xavier R.J."/>
            <person name="Alm E.J."/>
        </authorList>
    </citation>
    <scope>NUCLEOTIDE SEQUENCE [LARGE SCALE GENOMIC DNA]</scope>
    <source>
        <strain evidence="8 10">BIOML-A1</strain>
    </source>
</reference>
<proteinExistence type="predicted"/>
<dbReference type="GO" id="GO:0008168">
    <property type="term" value="F:methyltransferase activity"/>
    <property type="evidence" value="ECO:0007669"/>
    <property type="project" value="UniProtKB-KW"/>
</dbReference>
<evidence type="ECO:0000256" key="5">
    <source>
        <dbReference type="ARBA" id="ARBA00022691"/>
    </source>
</evidence>